<dbReference type="EMBL" id="CP157484">
    <property type="protein sequence ID" value="XBO40484.1"/>
    <property type="molecule type" value="Genomic_DNA"/>
</dbReference>
<dbReference type="RefSeq" id="WP_406857344.1">
    <property type="nucleotide sequence ID" value="NZ_CP157484.1"/>
</dbReference>
<sequence length="62" mass="7004">MTAATITTAKGQEDRAFDEMRLEIVARYGFGLSDALWDRLSPRSKAEYLTAILDVIRVLEID</sequence>
<accession>A0AAU7JKA7</accession>
<organism evidence="1">
    <name type="scientific">Alsobacter sp. KACC 23698</name>
    <dbReference type="NCBI Taxonomy" id="3149229"/>
    <lineage>
        <taxon>Bacteria</taxon>
        <taxon>Pseudomonadati</taxon>
        <taxon>Pseudomonadota</taxon>
        <taxon>Alphaproteobacteria</taxon>
        <taxon>Hyphomicrobiales</taxon>
        <taxon>Alsobacteraceae</taxon>
        <taxon>Alsobacter</taxon>
    </lineage>
</organism>
<proteinExistence type="predicted"/>
<gene>
    <name evidence="1" type="ORF">ABEG18_06880</name>
</gene>
<name>A0AAU7JKA7_9HYPH</name>
<protein>
    <submittedName>
        <fullName evidence="1">Uncharacterized protein</fullName>
    </submittedName>
</protein>
<reference evidence="1" key="1">
    <citation type="submission" date="2024-05" db="EMBL/GenBank/DDBJ databases">
        <authorList>
            <person name="Kim S."/>
            <person name="Heo J."/>
            <person name="Choi H."/>
            <person name="Choi Y."/>
            <person name="Kwon S.-W."/>
            <person name="Kim Y."/>
        </authorList>
    </citation>
    <scope>NUCLEOTIDE SEQUENCE</scope>
    <source>
        <strain evidence="1">KACC 23698</strain>
    </source>
</reference>
<evidence type="ECO:0000313" key="1">
    <source>
        <dbReference type="EMBL" id="XBO40484.1"/>
    </source>
</evidence>
<dbReference type="AlphaFoldDB" id="A0AAU7JKA7"/>